<dbReference type="GO" id="GO:0036464">
    <property type="term" value="C:cytoplasmic ribonucleoprotein granule"/>
    <property type="evidence" value="ECO:0007669"/>
    <property type="project" value="UniProtKB-ARBA"/>
</dbReference>
<feature type="region of interest" description="Disordered" evidence="4">
    <location>
        <begin position="793"/>
        <end position="819"/>
    </location>
</feature>
<evidence type="ECO:0000313" key="5">
    <source>
        <dbReference type="Proteomes" id="UP001652620"/>
    </source>
</evidence>
<evidence type="ECO:0000313" key="6">
    <source>
        <dbReference type="RefSeq" id="XP_029404400.2"/>
    </source>
</evidence>
<evidence type="ECO:0000256" key="4">
    <source>
        <dbReference type="SAM" id="MobiDB-lite"/>
    </source>
</evidence>
<organism evidence="5 6">
    <name type="scientific">Bactrocera dorsalis</name>
    <name type="common">Oriental fruit fly</name>
    <name type="synonym">Dacus dorsalis</name>
    <dbReference type="NCBI Taxonomy" id="27457"/>
    <lineage>
        <taxon>Eukaryota</taxon>
        <taxon>Metazoa</taxon>
        <taxon>Ecdysozoa</taxon>
        <taxon>Arthropoda</taxon>
        <taxon>Hexapoda</taxon>
        <taxon>Insecta</taxon>
        <taxon>Pterygota</taxon>
        <taxon>Neoptera</taxon>
        <taxon>Endopterygota</taxon>
        <taxon>Diptera</taxon>
        <taxon>Brachycera</taxon>
        <taxon>Muscomorpha</taxon>
        <taxon>Tephritoidea</taxon>
        <taxon>Tephritidae</taxon>
        <taxon>Bactrocera</taxon>
        <taxon>Bactrocera</taxon>
    </lineage>
</organism>
<gene>
    <name evidence="6" type="primary">LOC105221765</name>
</gene>
<proteinExistence type="predicted"/>
<feature type="compositionally biased region" description="Low complexity" evidence="4">
    <location>
        <begin position="793"/>
        <end position="812"/>
    </location>
</feature>
<dbReference type="GO" id="GO:0017148">
    <property type="term" value="P:negative regulation of translation"/>
    <property type="evidence" value="ECO:0007669"/>
    <property type="project" value="TreeGrafter"/>
</dbReference>
<feature type="compositionally biased region" description="Low complexity" evidence="4">
    <location>
        <begin position="892"/>
        <end position="912"/>
    </location>
</feature>
<feature type="compositionally biased region" description="Basic and acidic residues" evidence="4">
    <location>
        <begin position="765"/>
        <end position="775"/>
    </location>
</feature>
<dbReference type="OrthoDB" id="8916892at2759"/>
<feature type="compositionally biased region" description="Low complexity" evidence="4">
    <location>
        <begin position="1306"/>
        <end position="1321"/>
    </location>
</feature>
<comment type="subcellular location">
    <subcellularLocation>
        <location evidence="1">Cytoplasm</location>
    </subcellularLocation>
</comment>
<feature type="compositionally biased region" description="Polar residues" evidence="4">
    <location>
        <begin position="531"/>
        <end position="553"/>
    </location>
</feature>
<feature type="region of interest" description="Disordered" evidence="4">
    <location>
        <begin position="1257"/>
        <end position="1321"/>
    </location>
</feature>
<name>A0A8N4L0V6_BACDO</name>
<feature type="compositionally biased region" description="Polar residues" evidence="4">
    <location>
        <begin position="702"/>
        <end position="731"/>
    </location>
</feature>
<keyword evidence="3" id="KW-0175">Coiled coil</keyword>
<evidence type="ECO:0000256" key="1">
    <source>
        <dbReference type="ARBA" id="ARBA00004496"/>
    </source>
</evidence>
<feature type="region of interest" description="Disordered" evidence="4">
    <location>
        <begin position="530"/>
        <end position="553"/>
    </location>
</feature>
<evidence type="ECO:0000256" key="3">
    <source>
        <dbReference type="SAM" id="Coils"/>
    </source>
</evidence>
<feature type="compositionally biased region" description="Polar residues" evidence="4">
    <location>
        <begin position="1293"/>
        <end position="1305"/>
    </location>
</feature>
<keyword evidence="5" id="KW-1185">Reference proteome</keyword>
<reference evidence="5" key="1">
    <citation type="submission" date="2025-05" db="UniProtKB">
        <authorList>
            <consortium name="RefSeq"/>
        </authorList>
    </citation>
    <scope>NUCLEOTIDE SEQUENCE [LARGE SCALE GENOMIC DNA]</scope>
</reference>
<dbReference type="InterPro" id="IPR018862">
    <property type="entry name" value="eIF4E-T"/>
</dbReference>
<dbReference type="Pfam" id="PF10477">
    <property type="entry name" value="EIF4E-T"/>
    <property type="match status" value="1"/>
</dbReference>
<dbReference type="GO" id="GO:0005634">
    <property type="term" value="C:nucleus"/>
    <property type="evidence" value="ECO:0007669"/>
    <property type="project" value="TreeGrafter"/>
</dbReference>
<feature type="region of interest" description="Disordered" evidence="4">
    <location>
        <begin position="702"/>
        <end position="777"/>
    </location>
</feature>
<dbReference type="PANTHER" id="PTHR12269">
    <property type="entry name" value="EUKARYOTIC TRANSLATION INITIATION FACTOR 4E TRANSPORTER"/>
    <property type="match status" value="1"/>
</dbReference>
<feature type="region of interest" description="Disordered" evidence="4">
    <location>
        <begin position="665"/>
        <end position="690"/>
    </location>
</feature>
<evidence type="ECO:0000256" key="2">
    <source>
        <dbReference type="ARBA" id="ARBA00022490"/>
    </source>
</evidence>
<feature type="coiled-coil region" evidence="3">
    <location>
        <begin position="1059"/>
        <end position="1086"/>
    </location>
</feature>
<feature type="compositionally biased region" description="Basic and acidic residues" evidence="4">
    <location>
        <begin position="672"/>
        <end position="690"/>
    </location>
</feature>
<accession>A0A8N4L0V6</accession>
<dbReference type="Proteomes" id="UP001652620">
    <property type="component" value="Chromosome 1"/>
</dbReference>
<protein>
    <submittedName>
        <fullName evidence="6">Protein cup isoform X2</fullName>
    </submittedName>
</protein>
<dbReference type="GeneID" id="105221765"/>
<dbReference type="GO" id="GO:0003729">
    <property type="term" value="F:mRNA binding"/>
    <property type="evidence" value="ECO:0007669"/>
    <property type="project" value="TreeGrafter"/>
</dbReference>
<feature type="region of interest" description="Disordered" evidence="4">
    <location>
        <begin position="892"/>
        <end position="922"/>
    </location>
</feature>
<keyword evidence="2" id="KW-0963">Cytoplasm</keyword>
<reference evidence="6" key="2">
    <citation type="submission" date="2025-08" db="UniProtKB">
        <authorList>
            <consortium name="RefSeq"/>
        </authorList>
    </citation>
    <scope>IDENTIFICATION</scope>
    <source>
        <tissue evidence="6">Adult</tissue>
    </source>
</reference>
<feature type="compositionally biased region" description="Polar residues" evidence="4">
    <location>
        <begin position="1263"/>
        <end position="1284"/>
    </location>
</feature>
<feature type="region of interest" description="Disordered" evidence="4">
    <location>
        <begin position="1334"/>
        <end position="1354"/>
    </location>
</feature>
<sequence>MTEPSYMDTKITHVMKKLENNNSECMKNVPEIHVVEEVANEVVKESLEMEGGCENITHTPVRKNFEIPPPPPPTPVHDRISTKCAEDIKHNSVLQFKIMQEAKDAIKILEEDCGVVIQSGMNDHCAEEEISEDISNNDTLALENTRKLVTDREDDRTASSKMEPLEKAKEAIPHSSILKILAEAAPSPNGDETLKIPIIENESTSATEAPLLPTLAIVEYRSAFEMCAKQLTVAEARSARVHRLLDKCIKTNSPVYATAIPLPPPSNSNQNSVSAENVTLHNDICSGNKSKQFSKTDTHNYNHHRNDDEAMPLHMLPARSSTPYTQQTLSCSVVNCDLALISEQVSPLSETDDEKEPLIMKLRQMTPQTQRKSKMLSISKSAPVISQHLDETKLCKSKSLEKSNCFTSYSRASLLHIRNELLNIHHSHNKHPTKKRSVPNIVDCDVIELEARLRRLNIWKPETFEENMSGRKHQWARSNDMMPAFFKNKNILDESIIKSQPPQPELKDSAIITNQRRIGSGRLPKVKWANSVGTDNPQSCEKDANNNTPTNNDISSKLRLLKLFETSKVDNMRHDKNAIRPALSALTGLGKNADRAATSSSSSANTNNANYVKRLTSGYLVVTNSKDRVKEDNDHHRYKNEEPEWFSCGPTSRLDTIELCGFDDDEEQLGNKTDHNDNKILNENDDAKENRNENANMALKNNTSARNSQQQGFKCESNNGKGNSKSLQDSVELQEERKSISFQYDKFSGGANKTMQRQYGGGSESGKKTHDRIEKNGSSTSLNEFFKQALNVQQSTDQQKQQQKQTQQHQKTALNSNMNLGDIPLVDELEAKWRRNSLTEHTQHNSNINMENKNYKYKNFSHKQNQDNMQDSNNNVLLQNSENFKQLLGKLQTNNNKNVQNKQSTTNTTKTNGKGDGQNSSTFQQQTANQFCSENITNFIFKQQQYQQQQLLLANLHMKAILSRPEAQYLLLGLAKGDISKHGLLVQLSNPRLPQRDREAITAVLTFTSTQQTHGLQTQFPHTQHQQQPTFHNQQTHPFDSFSNNMVINQLQNLQNLALVQQTLAVQQQQQQHQQQQQQQHNSNQRNPFALQPMTTEELQNHTKLIMQNALAKRKFEEQQSNILGMQKILQLNAVATAAAAAAAVTVNKQHQQQHSQLPNQNRMPTGIAAAATGHNGSHVNRTSVGSGNRRLQALQNLFNDSNGMVDAMDVVSSKNAFTNGFHPSKSQSYHNGAGVYRNTSYGNVNSMPAISRRRSFPSRFSNANGGNSVQTGSMKCNNSDTDFQQQQQPQQSVSSVETTDSHTGNQSRYNNYNNKNNSNNNSQVALEITIGAQEAQQQQQQPTVLSTGVDERH</sequence>
<dbReference type="PANTHER" id="PTHR12269:SF1">
    <property type="entry name" value="EUKARYOTIC TRANSLATION INITIATION FACTOR 4E TRANSPORTER"/>
    <property type="match status" value="1"/>
</dbReference>
<dbReference type="RefSeq" id="XP_029404400.2">
    <property type="nucleotide sequence ID" value="XM_029548540.2"/>
</dbReference>